<dbReference type="Gene3D" id="3.90.660.10">
    <property type="match status" value="1"/>
</dbReference>
<evidence type="ECO:0000313" key="2">
    <source>
        <dbReference type="EMBL" id="KAF9062669.1"/>
    </source>
</evidence>
<organism evidence="2 3">
    <name type="scientific">Rhodocollybia butyracea</name>
    <dbReference type="NCBI Taxonomy" id="206335"/>
    <lineage>
        <taxon>Eukaryota</taxon>
        <taxon>Fungi</taxon>
        <taxon>Dikarya</taxon>
        <taxon>Basidiomycota</taxon>
        <taxon>Agaricomycotina</taxon>
        <taxon>Agaricomycetes</taxon>
        <taxon>Agaricomycetidae</taxon>
        <taxon>Agaricales</taxon>
        <taxon>Marasmiineae</taxon>
        <taxon>Omphalotaceae</taxon>
        <taxon>Rhodocollybia</taxon>
    </lineage>
</organism>
<dbReference type="InterPro" id="IPR050281">
    <property type="entry name" value="Flavin_monoamine_oxidase"/>
</dbReference>
<dbReference type="Proteomes" id="UP000772434">
    <property type="component" value="Unassembled WGS sequence"/>
</dbReference>
<dbReference type="Pfam" id="PF01593">
    <property type="entry name" value="Amino_oxidase"/>
    <property type="match status" value="1"/>
</dbReference>
<dbReference type="InterPro" id="IPR036188">
    <property type="entry name" value="FAD/NAD-bd_sf"/>
</dbReference>
<dbReference type="GO" id="GO:0009063">
    <property type="term" value="P:amino acid catabolic process"/>
    <property type="evidence" value="ECO:0007669"/>
    <property type="project" value="TreeGrafter"/>
</dbReference>
<gene>
    <name evidence="2" type="ORF">BDP27DRAFT_1368643</name>
</gene>
<reference evidence="2" key="1">
    <citation type="submission" date="2020-11" db="EMBL/GenBank/DDBJ databases">
        <authorList>
            <consortium name="DOE Joint Genome Institute"/>
            <person name="Ahrendt S."/>
            <person name="Riley R."/>
            <person name="Andreopoulos W."/>
            <person name="Labutti K."/>
            <person name="Pangilinan J."/>
            <person name="Ruiz-Duenas F.J."/>
            <person name="Barrasa J.M."/>
            <person name="Sanchez-Garcia M."/>
            <person name="Camarero S."/>
            <person name="Miyauchi S."/>
            <person name="Serrano A."/>
            <person name="Linde D."/>
            <person name="Babiker R."/>
            <person name="Drula E."/>
            <person name="Ayuso-Fernandez I."/>
            <person name="Pacheco R."/>
            <person name="Padilla G."/>
            <person name="Ferreira P."/>
            <person name="Barriuso J."/>
            <person name="Kellner H."/>
            <person name="Castanera R."/>
            <person name="Alfaro M."/>
            <person name="Ramirez L."/>
            <person name="Pisabarro A.G."/>
            <person name="Kuo A."/>
            <person name="Tritt A."/>
            <person name="Lipzen A."/>
            <person name="He G."/>
            <person name="Yan M."/>
            <person name="Ng V."/>
            <person name="Cullen D."/>
            <person name="Martin F."/>
            <person name="Rosso M.-N."/>
            <person name="Henrissat B."/>
            <person name="Hibbett D."/>
            <person name="Martinez A.T."/>
            <person name="Grigoriev I.V."/>
        </authorList>
    </citation>
    <scope>NUCLEOTIDE SEQUENCE</scope>
    <source>
        <strain evidence="2">AH 40177</strain>
    </source>
</reference>
<sequence length="531" mass="59163">MSVDTSKPPERHDPVNLFAERILTKYFTDISVIIPPDSLVTSSEAAPPDAASLPPLIGVPPQAPNVGIIGGGIGGLYAALPLQEQGVPYEILEASDHLGGHLLTKRMDAGVMRFPETTIMEPLFRLFRKINLPLGQYQFQDKHGNSTLYYNGLNKRRVGAPDTASDWEIESVPSPWNEIGWKANVNNIVKPFAKKLIEDFNKPIGEDGCDDGWTLMMKYDKYSMKAYMAGNQSDTDPDNLDRLRLMPYPMDVVNWCETFDKSSSWYDRALSETVLEDLAFKWDGKPFDWKYIIGGSSKLATTLDEYMAEHPGYVHPFFNSRVTGISCVSVSDIPGEGPPGINSEDTVVEVQLTNSRSRYYSHVITTTTLPCLRTMDLRYARLDYLQKAVLRMLQYGPSTKIGLKPSALTELEDQWEVADAHSWSNDLTTMGAFAFFGPGDFSKLYPALTCPASGGRLHFSGEVVSVRHAWVAGALEASARAVYAILRASYPDKADKFKREYGIAKCWTSESLYEQLVLGFKKSIPEYPPSQ</sequence>
<dbReference type="OrthoDB" id="7777654at2759"/>
<proteinExistence type="predicted"/>
<dbReference type="GO" id="GO:0001716">
    <property type="term" value="F:L-amino-acid oxidase activity"/>
    <property type="evidence" value="ECO:0007669"/>
    <property type="project" value="TreeGrafter"/>
</dbReference>
<feature type="domain" description="Amine oxidase" evidence="1">
    <location>
        <begin position="73"/>
        <end position="403"/>
    </location>
</feature>
<evidence type="ECO:0000313" key="3">
    <source>
        <dbReference type="Proteomes" id="UP000772434"/>
    </source>
</evidence>
<keyword evidence="3" id="KW-1185">Reference proteome</keyword>
<dbReference type="InterPro" id="IPR002937">
    <property type="entry name" value="Amino_oxidase"/>
</dbReference>
<comment type="caution">
    <text evidence="2">The sequence shown here is derived from an EMBL/GenBank/DDBJ whole genome shotgun (WGS) entry which is preliminary data.</text>
</comment>
<dbReference type="PANTHER" id="PTHR10742">
    <property type="entry name" value="FLAVIN MONOAMINE OXIDASE"/>
    <property type="match status" value="1"/>
</dbReference>
<dbReference type="EMBL" id="JADNRY010000165">
    <property type="protein sequence ID" value="KAF9062669.1"/>
    <property type="molecule type" value="Genomic_DNA"/>
</dbReference>
<protein>
    <recommendedName>
        <fullName evidence="1">Amine oxidase domain-containing protein</fullName>
    </recommendedName>
</protein>
<evidence type="ECO:0000259" key="1">
    <source>
        <dbReference type="Pfam" id="PF01593"/>
    </source>
</evidence>
<dbReference type="SUPFAM" id="SSF51905">
    <property type="entry name" value="FAD/NAD(P)-binding domain"/>
    <property type="match status" value="1"/>
</dbReference>
<dbReference type="Gene3D" id="3.50.50.60">
    <property type="entry name" value="FAD/NAD(P)-binding domain"/>
    <property type="match status" value="2"/>
</dbReference>
<accession>A0A9P5PBR8</accession>
<dbReference type="PANTHER" id="PTHR10742:SF342">
    <property type="entry name" value="AMINE OXIDASE"/>
    <property type="match status" value="1"/>
</dbReference>
<name>A0A9P5PBR8_9AGAR</name>
<dbReference type="AlphaFoldDB" id="A0A9P5PBR8"/>